<evidence type="ECO:0000256" key="12">
    <source>
        <dbReference type="ARBA" id="ARBA00023146"/>
    </source>
</evidence>
<dbReference type="SUPFAM" id="SSF50249">
    <property type="entry name" value="Nucleic acid-binding proteins"/>
    <property type="match status" value="1"/>
</dbReference>
<comment type="similarity">
    <text evidence="3 14">Belongs to the class-I aminoacyl-tRNA synthetase family. MetG type 2A subfamily.</text>
</comment>
<feature type="binding site" evidence="14">
    <location>
        <position position="127"/>
    </location>
    <ligand>
        <name>Zn(2+)</name>
        <dbReference type="ChEBI" id="CHEBI:29105"/>
    </ligand>
</feature>
<dbReference type="InterPro" id="IPR014758">
    <property type="entry name" value="Met-tRNA_synth"/>
</dbReference>
<comment type="subcellular location">
    <subcellularLocation>
        <location evidence="2 14">Cytoplasm</location>
    </subcellularLocation>
</comment>
<dbReference type="SUPFAM" id="SSF47323">
    <property type="entry name" value="Anticodon-binding domain of a subclass of class I aminoacyl-tRNA synthetases"/>
    <property type="match status" value="1"/>
</dbReference>
<dbReference type="EC" id="6.1.1.10" evidence="14"/>
<dbReference type="Gene3D" id="1.10.730.10">
    <property type="entry name" value="Isoleucyl-tRNA Synthetase, Domain 1"/>
    <property type="match status" value="1"/>
</dbReference>
<organism evidence="16 17">
    <name type="scientific">Caldinitratiruptor microaerophilus</name>
    <dbReference type="NCBI Taxonomy" id="671077"/>
    <lineage>
        <taxon>Bacteria</taxon>
        <taxon>Bacillati</taxon>
        <taxon>Bacillota</taxon>
        <taxon>Clostridia</taxon>
        <taxon>Eubacteriales</taxon>
        <taxon>Symbiobacteriaceae</taxon>
        <taxon>Caldinitratiruptor</taxon>
    </lineage>
</organism>
<dbReference type="SUPFAM" id="SSF52374">
    <property type="entry name" value="Nucleotidylyl transferase"/>
    <property type="match status" value="1"/>
</dbReference>
<feature type="short sequence motif" description="'KMSKS' region" evidence="14">
    <location>
        <begin position="299"/>
        <end position="303"/>
    </location>
</feature>
<dbReference type="EMBL" id="AP025628">
    <property type="protein sequence ID" value="BDG61988.1"/>
    <property type="molecule type" value="Genomic_DNA"/>
</dbReference>
<evidence type="ECO:0000256" key="4">
    <source>
        <dbReference type="ARBA" id="ARBA00011738"/>
    </source>
</evidence>
<dbReference type="GO" id="GO:0046872">
    <property type="term" value="F:metal ion binding"/>
    <property type="evidence" value="ECO:0007669"/>
    <property type="project" value="UniProtKB-KW"/>
</dbReference>
<evidence type="ECO:0000256" key="8">
    <source>
        <dbReference type="ARBA" id="ARBA00022741"/>
    </source>
</evidence>
<evidence type="ECO:0000256" key="7">
    <source>
        <dbReference type="ARBA" id="ARBA00022598"/>
    </source>
</evidence>
<gene>
    <name evidence="14 16" type="primary">metG</name>
    <name evidence="16" type="ORF">caldi_30780</name>
</gene>
<reference evidence="16" key="1">
    <citation type="submission" date="2022-03" db="EMBL/GenBank/DDBJ databases">
        <title>Complete genome sequence of Caldinitratiruptor microaerophilus.</title>
        <authorList>
            <person name="Mukaiyama R."/>
            <person name="Nishiyama T."/>
            <person name="Ueda K."/>
        </authorList>
    </citation>
    <scope>NUCLEOTIDE SEQUENCE</scope>
    <source>
        <strain evidence="16">JCM 16183</strain>
    </source>
</reference>
<evidence type="ECO:0000256" key="5">
    <source>
        <dbReference type="ARBA" id="ARBA00022490"/>
    </source>
</evidence>
<dbReference type="FunFam" id="1.10.730.10:FF:000026">
    <property type="entry name" value="Methionine--tRNA ligase"/>
    <property type="match status" value="1"/>
</dbReference>
<feature type="binding site" evidence="14">
    <location>
        <position position="145"/>
    </location>
    <ligand>
        <name>Zn(2+)</name>
        <dbReference type="ChEBI" id="CHEBI:29105"/>
    </ligand>
</feature>
<evidence type="ECO:0000256" key="2">
    <source>
        <dbReference type="ARBA" id="ARBA00004496"/>
    </source>
</evidence>
<dbReference type="GO" id="GO:0005524">
    <property type="term" value="F:ATP binding"/>
    <property type="evidence" value="ECO:0007669"/>
    <property type="project" value="UniProtKB-UniRule"/>
</dbReference>
<keyword evidence="10 14" id="KW-0694">RNA-binding</keyword>
<dbReference type="Pfam" id="PF09334">
    <property type="entry name" value="tRNA-synt_1g"/>
    <property type="match status" value="2"/>
</dbReference>
<dbReference type="PANTHER" id="PTHR43326">
    <property type="entry name" value="METHIONYL-TRNA SYNTHETASE"/>
    <property type="match status" value="1"/>
</dbReference>
<keyword evidence="8 14" id="KW-0547">Nucleotide-binding</keyword>
<feature type="binding site" evidence="14">
    <location>
        <position position="130"/>
    </location>
    <ligand>
        <name>Zn(2+)</name>
        <dbReference type="ChEBI" id="CHEBI:29105"/>
    </ligand>
</feature>
<feature type="short sequence motif" description="'HIGH' region" evidence="14">
    <location>
        <begin position="12"/>
        <end position="22"/>
    </location>
</feature>
<dbReference type="Gene3D" id="2.170.220.10">
    <property type="match status" value="1"/>
</dbReference>
<dbReference type="InterPro" id="IPR009080">
    <property type="entry name" value="tRNAsynth_Ia_anticodon-bd"/>
</dbReference>
<evidence type="ECO:0000256" key="14">
    <source>
        <dbReference type="HAMAP-Rule" id="MF_01228"/>
    </source>
</evidence>
<keyword evidence="17" id="KW-1185">Reference proteome</keyword>
<evidence type="ECO:0000313" key="16">
    <source>
        <dbReference type="EMBL" id="BDG61988.1"/>
    </source>
</evidence>
<keyword evidence="6 14" id="KW-0820">tRNA-binding</keyword>
<dbReference type="NCBIfam" id="NF008900">
    <property type="entry name" value="PRK12267.1"/>
    <property type="match status" value="1"/>
</dbReference>
<keyword evidence="5 14" id="KW-0963">Cytoplasm</keyword>
<comment type="cofactor">
    <cofactor evidence="14">
        <name>Zn(2+)</name>
        <dbReference type="ChEBI" id="CHEBI:29105"/>
    </cofactor>
    <text evidence="14">Binds 1 zinc ion per subunit.</text>
</comment>
<dbReference type="Proteomes" id="UP001163687">
    <property type="component" value="Chromosome"/>
</dbReference>
<evidence type="ECO:0000256" key="3">
    <source>
        <dbReference type="ARBA" id="ARBA00006590"/>
    </source>
</evidence>
<dbReference type="Gene3D" id="2.40.50.140">
    <property type="entry name" value="Nucleic acid-binding proteins"/>
    <property type="match status" value="1"/>
</dbReference>
<dbReference type="CDD" id="cd02800">
    <property type="entry name" value="tRNA_bind_EcMetRS_like"/>
    <property type="match status" value="1"/>
</dbReference>
<evidence type="ECO:0000313" key="17">
    <source>
        <dbReference type="Proteomes" id="UP001163687"/>
    </source>
</evidence>
<dbReference type="GO" id="GO:0004825">
    <property type="term" value="F:methionine-tRNA ligase activity"/>
    <property type="evidence" value="ECO:0007669"/>
    <property type="project" value="UniProtKB-UniRule"/>
</dbReference>
<keyword evidence="11 14" id="KW-0648">Protein biosynthesis</keyword>
<evidence type="ECO:0000256" key="13">
    <source>
        <dbReference type="ARBA" id="ARBA00047364"/>
    </source>
</evidence>
<dbReference type="InterPro" id="IPR015413">
    <property type="entry name" value="Methionyl/Leucyl_tRNA_Synth"/>
</dbReference>
<comment type="caution">
    <text evidence="14">Lacks conserved residue(s) required for the propagation of feature annotation.</text>
</comment>
<dbReference type="GO" id="GO:0000049">
    <property type="term" value="F:tRNA binding"/>
    <property type="evidence" value="ECO:0007669"/>
    <property type="project" value="UniProtKB-UniRule"/>
</dbReference>
<accession>A0AA35CNX6</accession>
<evidence type="ECO:0000256" key="11">
    <source>
        <dbReference type="ARBA" id="ARBA00022917"/>
    </source>
</evidence>
<keyword evidence="9 14" id="KW-0067">ATP-binding</keyword>
<dbReference type="NCBIfam" id="TIGR00398">
    <property type="entry name" value="metG"/>
    <property type="match status" value="1"/>
</dbReference>
<keyword evidence="14" id="KW-0862">Zinc</keyword>
<evidence type="ECO:0000256" key="9">
    <source>
        <dbReference type="ARBA" id="ARBA00022840"/>
    </source>
</evidence>
<dbReference type="PRINTS" id="PR01041">
    <property type="entry name" value="TRNASYNTHMET"/>
</dbReference>
<feature type="binding site" evidence="14">
    <location>
        <position position="148"/>
    </location>
    <ligand>
        <name>Zn(2+)</name>
        <dbReference type="ChEBI" id="CHEBI:29105"/>
    </ligand>
</feature>
<dbReference type="CDD" id="cd07957">
    <property type="entry name" value="Anticodon_Ia_Met"/>
    <property type="match status" value="1"/>
</dbReference>
<dbReference type="AlphaFoldDB" id="A0AA35CNX6"/>
<name>A0AA35CNX6_9FIRM</name>
<dbReference type="KEGG" id="cmic:caldi_30780"/>
<comment type="subunit">
    <text evidence="4 14">Homodimer.</text>
</comment>
<dbReference type="FunFam" id="2.40.50.140:FF:000042">
    <property type="entry name" value="Methionine--tRNA ligase"/>
    <property type="match status" value="1"/>
</dbReference>
<keyword evidence="14" id="KW-0479">Metal-binding</keyword>
<dbReference type="InterPro" id="IPR012340">
    <property type="entry name" value="NA-bd_OB-fold"/>
</dbReference>
<evidence type="ECO:0000259" key="15">
    <source>
        <dbReference type="PROSITE" id="PS50886"/>
    </source>
</evidence>
<dbReference type="InterPro" id="IPR014729">
    <property type="entry name" value="Rossmann-like_a/b/a_fold"/>
</dbReference>
<dbReference type="InterPro" id="IPR004495">
    <property type="entry name" value="Met-tRNA-synth_bsu_C"/>
</dbReference>
<protein>
    <recommendedName>
        <fullName evidence="14">Methionine--tRNA ligase</fullName>
        <ecNumber evidence="14">6.1.1.10</ecNumber>
    </recommendedName>
    <alternativeName>
        <fullName evidence="14">Methionyl-tRNA synthetase</fullName>
        <shortName evidence="14">MetRS</shortName>
    </alternativeName>
</protein>
<comment type="catalytic activity">
    <reaction evidence="13 14">
        <text>tRNA(Met) + L-methionine + ATP = L-methionyl-tRNA(Met) + AMP + diphosphate</text>
        <dbReference type="Rhea" id="RHEA:13481"/>
        <dbReference type="Rhea" id="RHEA-COMP:9667"/>
        <dbReference type="Rhea" id="RHEA-COMP:9698"/>
        <dbReference type="ChEBI" id="CHEBI:30616"/>
        <dbReference type="ChEBI" id="CHEBI:33019"/>
        <dbReference type="ChEBI" id="CHEBI:57844"/>
        <dbReference type="ChEBI" id="CHEBI:78442"/>
        <dbReference type="ChEBI" id="CHEBI:78530"/>
        <dbReference type="ChEBI" id="CHEBI:456215"/>
        <dbReference type="EC" id="6.1.1.10"/>
    </reaction>
</comment>
<dbReference type="PROSITE" id="PS00178">
    <property type="entry name" value="AA_TRNA_LIGASE_I"/>
    <property type="match status" value="1"/>
</dbReference>
<dbReference type="Gene3D" id="3.40.50.620">
    <property type="entry name" value="HUPs"/>
    <property type="match status" value="1"/>
</dbReference>
<dbReference type="Pfam" id="PF01588">
    <property type="entry name" value="tRNA_bind"/>
    <property type="match status" value="1"/>
</dbReference>
<dbReference type="GO" id="GO:0006431">
    <property type="term" value="P:methionyl-tRNA aminoacylation"/>
    <property type="evidence" value="ECO:0007669"/>
    <property type="project" value="UniProtKB-UniRule"/>
</dbReference>
<sequence length="642" mass="72392">MAEKFYITTPIYYPSDRLHIGHSYTTVAADALARYHRRLGHDTWFLTGTDEHGQKIERRAQEAGKEPQQFVDEIVASIKDLWKALHISYDDFIRTTEPRHEKAVQAIFTRLYEQGDIYKSEYEGWYCTPCETFWVESKLKEGKYCPDCGRPVERMREESYKFRLSKYADRLLKHIEEHPDFIQPESRRNEMIAFIRQGLEDLSVSRTAVRWGIPVPFDPAHTIYVWIDALSNYVTALGYGSQDDSLYRRYWPADLHLVGKEIVRFHTIIWPIILLALGEPLPKQVFGHGWLLFGTAGEKMSKSKGNVVDPLVLIDRYGVDAVRYYLLREVPFGADGTYTEDALVLRTNVDLANDLGNLLNRTVAMIDRFAGGKVPDPAGGDDGVLREAVAEALAGMRENMDRLLISDALASLWKVVGRANKYIDEQAPWNLARDPGKQDRLGAVLYSLAETLRVLAVALTPFLVETPEKIWDQLGLDPSGVRTEPWDEATRWGGLRPGTAVRRGDPLFPRIEAERAEAPGDGEPAGTAEVPEGVALIDYADFQKLDLRVARVLSAEPVPKTDKLLRLELDVGGEPRQIVSGIAEHYRPEELVGRLIVIVANLRPRKLRGVESHGMLLAASTENGELSLVTLDRPLPSGSRVR</sequence>
<feature type="domain" description="TRNA-binding" evidence="15">
    <location>
        <begin position="541"/>
        <end position="642"/>
    </location>
</feature>
<dbReference type="GO" id="GO:0005737">
    <property type="term" value="C:cytoplasm"/>
    <property type="evidence" value="ECO:0007669"/>
    <property type="project" value="UniProtKB-SubCell"/>
</dbReference>
<proteinExistence type="inferred from homology"/>
<evidence type="ECO:0000256" key="1">
    <source>
        <dbReference type="ARBA" id="ARBA00003314"/>
    </source>
</evidence>
<evidence type="ECO:0000256" key="6">
    <source>
        <dbReference type="ARBA" id="ARBA00022555"/>
    </source>
</evidence>
<dbReference type="FunFam" id="2.170.220.10:FF:000002">
    <property type="entry name" value="Methionine--tRNA ligase"/>
    <property type="match status" value="1"/>
</dbReference>
<dbReference type="PANTHER" id="PTHR43326:SF1">
    <property type="entry name" value="METHIONINE--TRNA LIGASE, MITOCHONDRIAL"/>
    <property type="match status" value="1"/>
</dbReference>
<keyword evidence="7 14" id="KW-0436">Ligase</keyword>
<dbReference type="InterPro" id="IPR002547">
    <property type="entry name" value="tRNA-bd_dom"/>
</dbReference>
<dbReference type="InterPro" id="IPR001412">
    <property type="entry name" value="aa-tRNA-synth_I_CS"/>
</dbReference>
<dbReference type="InterPro" id="IPR041872">
    <property type="entry name" value="Anticodon_Met"/>
</dbReference>
<dbReference type="InterPro" id="IPR033911">
    <property type="entry name" value="MetRS_core"/>
</dbReference>
<dbReference type="RefSeq" id="WP_264842602.1">
    <property type="nucleotide sequence ID" value="NZ_AP025628.1"/>
</dbReference>
<dbReference type="InterPro" id="IPR023457">
    <property type="entry name" value="Met-tRNA_synth_2"/>
</dbReference>
<dbReference type="CDD" id="cd00814">
    <property type="entry name" value="MetRS_core"/>
    <property type="match status" value="1"/>
</dbReference>
<comment type="function">
    <text evidence="1 14">Is required not only for elongation of protein synthesis but also for the initiation of all mRNA translation through initiator tRNA(fMet) aminoacylation.</text>
</comment>
<dbReference type="HAMAP" id="MF_01228">
    <property type="entry name" value="Met_tRNA_synth_type2"/>
    <property type="match status" value="1"/>
</dbReference>
<dbReference type="Pfam" id="PF19303">
    <property type="entry name" value="Anticodon_3"/>
    <property type="match status" value="1"/>
</dbReference>
<keyword evidence="12 14" id="KW-0030">Aminoacyl-tRNA synthetase</keyword>
<dbReference type="PROSITE" id="PS50886">
    <property type="entry name" value="TRBD"/>
    <property type="match status" value="1"/>
</dbReference>
<evidence type="ECO:0000256" key="10">
    <source>
        <dbReference type="ARBA" id="ARBA00022884"/>
    </source>
</evidence>
<dbReference type="NCBIfam" id="TIGR00399">
    <property type="entry name" value="metG_C_term"/>
    <property type="match status" value="1"/>
</dbReference>